<dbReference type="InterPro" id="IPR038987">
    <property type="entry name" value="MoeA-like"/>
</dbReference>
<comment type="catalytic activity">
    <reaction evidence="6">
        <text>adenylyl-molybdopterin + molybdate = Mo-molybdopterin + AMP + H(+)</text>
        <dbReference type="Rhea" id="RHEA:35047"/>
        <dbReference type="ChEBI" id="CHEBI:15378"/>
        <dbReference type="ChEBI" id="CHEBI:36264"/>
        <dbReference type="ChEBI" id="CHEBI:62727"/>
        <dbReference type="ChEBI" id="CHEBI:71302"/>
        <dbReference type="ChEBI" id="CHEBI:456215"/>
        <dbReference type="EC" id="2.10.1.1"/>
    </reaction>
</comment>
<evidence type="ECO:0000256" key="4">
    <source>
        <dbReference type="ARBA" id="ARBA00022505"/>
    </source>
</evidence>
<sequence length="432" mass="44674">MERRPLSAVRSVEEHRAAVEALLEPLARSRVAEALPVSPAAMAAAPDRYRARVLVDDLRSPSDLPPFDNSQMDGYAVRAADLTGAAPDAPLRLPLAPQINAGDAAPPLAPGVAAAVMTGAPIPSGADAVVPIEHVEPPRFSTAGAPVDEVAFAAAPHPEAFVRRAGSDVRAGDVLLAAGTPLAAAQYGVIAGTGLREIAVLRRTRVLVVPTGHEIREPGSRLEPGQIYDSNGALLASALLDAGCTVAVKPCRSDDAERLLAILTEHAAEVDLLITVGGVSAGAREVVRDALAPLGVQFGSVAMQPGGPQGIGAIAAADRDERLPVVSFPGNPVSALVSFELFLRPILRRLAGAARPERPVVHAPLAAAVDSPAAKHQIRRGRLDDDGAIELVGGASSHLLHSYANSSLLVHLPVGLERAGAGDRVEAWRIDD</sequence>
<evidence type="ECO:0000256" key="1">
    <source>
        <dbReference type="ARBA" id="ARBA00002901"/>
    </source>
</evidence>
<dbReference type="NCBIfam" id="NF045515">
    <property type="entry name" value="Glp_gephyrin"/>
    <property type="match status" value="1"/>
</dbReference>
<dbReference type="CDD" id="cd00887">
    <property type="entry name" value="MoeA"/>
    <property type="match status" value="1"/>
</dbReference>
<dbReference type="Proteomes" id="UP000309133">
    <property type="component" value="Unassembled WGS sequence"/>
</dbReference>
<evidence type="ECO:0000313" key="10">
    <source>
        <dbReference type="Proteomes" id="UP000309133"/>
    </source>
</evidence>
<evidence type="ECO:0000256" key="7">
    <source>
        <dbReference type="RuleBase" id="RU365090"/>
    </source>
</evidence>
<evidence type="ECO:0000256" key="2">
    <source>
        <dbReference type="ARBA" id="ARBA00005046"/>
    </source>
</evidence>
<dbReference type="PANTHER" id="PTHR10192">
    <property type="entry name" value="MOLYBDOPTERIN BIOSYNTHESIS PROTEIN"/>
    <property type="match status" value="1"/>
</dbReference>
<dbReference type="InterPro" id="IPR036688">
    <property type="entry name" value="MoeA_C_domain_IV_sf"/>
</dbReference>
<dbReference type="GO" id="GO:0061599">
    <property type="term" value="F:molybdopterin molybdotransferase activity"/>
    <property type="evidence" value="ECO:0007669"/>
    <property type="project" value="UniProtKB-UniRule"/>
</dbReference>
<dbReference type="Gene3D" id="2.170.190.11">
    <property type="entry name" value="Molybdopterin biosynthesis moea protein, domain 3"/>
    <property type="match status" value="1"/>
</dbReference>
<dbReference type="OrthoDB" id="9804758at2"/>
<keyword evidence="10" id="KW-1185">Reference proteome</keyword>
<dbReference type="InterPro" id="IPR036135">
    <property type="entry name" value="MoeA_linker/N_sf"/>
</dbReference>
<evidence type="ECO:0000256" key="5">
    <source>
        <dbReference type="ARBA" id="ARBA00023150"/>
    </source>
</evidence>
<dbReference type="Gene3D" id="3.90.105.10">
    <property type="entry name" value="Molybdopterin biosynthesis moea protein, domain 2"/>
    <property type="match status" value="1"/>
</dbReference>
<evidence type="ECO:0000259" key="8">
    <source>
        <dbReference type="SMART" id="SM00852"/>
    </source>
</evidence>
<dbReference type="SUPFAM" id="SSF53218">
    <property type="entry name" value="Molybdenum cofactor biosynthesis proteins"/>
    <property type="match status" value="1"/>
</dbReference>
<proteinExistence type="inferred from homology"/>
<comment type="pathway">
    <text evidence="2 7">Cofactor biosynthesis; molybdopterin biosynthesis.</text>
</comment>
<dbReference type="InterPro" id="IPR001453">
    <property type="entry name" value="MoaB/Mog_dom"/>
</dbReference>
<keyword evidence="7" id="KW-0479">Metal-binding</keyword>
<dbReference type="GO" id="GO:0005829">
    <property type="term" value="C:cytosol"/>
    <property type="evidence" value="ECO:0007669"/>
    <property type="project" value="TreeGrafter"/>
</dbReference>
<name>A0A4S4FI30_9MICO</name>
<dbReference type="GO" id="GO:0046872">
    <property type="term" value="F:metal ion binding"/>
    <property type="evidence" value="ECO:0007669"/>
    <property type="project" value="UniProtKB-UniRule"/>
</dbReference>
<comment type="caution">
    <text evidence="9">The sequence shown here is derived from an EMBL/GenBank/DDBJ whole genome shotgun (WGS) entry which is preliminary data.</text>
</comment>
<dbReference type="InterPro" id="IPR005110">
    <property type="entry name" value="MoeA_linker/N"/>
</dbReference>
<dbReference type="GO" id="GO:0006777">
    <property type="term" value="P:Mo-molybdopterin cofactor biosynthetic process"/>
    <property type="evidence" value="ECO:0007669"/>
    <property type="project" value="UniProtKB-UniRule"/>
</dbReference>
<comment type="cofactor">
    <cofactor evidence="7">
        <name>Mg(2+)</name>
        <dbReference type="ChEBI" id="CHEBI:18420"/>
    </cofactor>
</comment>
<dbReference type="EC" id="2.10.1.1" evidence="7"/>
<keyword evidence="5 7" id="KW-0501">Molybdenum cofactor biosynthesis</keyword>
<evidence type="ECO:0000313" key="9">
    <source>
        <dbReference type="EMBL" id="THG28726.1"/>
    </source>
</evidence>
<dbReference type="Pfam" id="PF00994">
    <property type="entry name" value="MoCF_biosynth"/>
    <property type="match status" value="1"/>
</dbReference>
<dbReference type="SUPFAM" id="SSF63867">
    <property type="entry name" value="MoeA C-terminal domain-like"/>
    <property type="match status" value="1"/>
</dbReference>
<dbReference type="EMBL" id="SSSM01000006">
    <property type="protein sequence ID" value="THG28726.1"/>
    <property type="molecule type" value="Genomic_DNA"/>
</dbReference>
<dbReference type="UniPathway" id="UPA00344"/>
<dbReference type="InterPro" id="IPR005111">
    <property type="entry name" value="MoeA_C_domain_IV"/>
</dbReference>
<feature type="domain" description="MoaB/Mog" evidence="8">
    <location>
        <begin position="207"/>
        <end position="349"/>
    </location>
</feature>
<comment type="function">
    <text evidence="1 7">Catalyzes the insertion of molybdate into adenylated molybdopterin with the concomitant release of AMP.</text>
</comment>
<dbReference type="Gene3D" id="2.40.340.10">
    <property type="entry name" value="MoeA, C-terminal, domain IV"/>
    <property type="match status" value="1"/>
</dbReference>
<organism evidence="9 10">
    <name type="scientific">Naasia lichenicola</name>
    <dbReference type="NCBI Taxonomy" id="2565933"/>
    <lineage>
        <taxon>Bacteria</taxon>
        <taxon>Bacillati</taxon>
        <taxon>Actinomycetota</taxon>
        <taxon>Actinomycetes</taxon>
        <taxon>Micrococcales</taxon>
        <taxon>Microbacteriaceae</taxon>
        <taxon>Naasia</taxon>
    </lineage>
</organism>
<dbReference type="Gene3D" id="3.40.980.10">
    <property type="entry name" value="MoaB/Mog-like domain"/>
    <property type="match status" value="1"/>
</dbReference>
<accession>A0A4S4FI30</accession>
<dbReference type="PANTHER" id="PTHR10192:SF5">
    <property type="entry name" value="GEPHYRIN"/>
    <property type="match status" value="1"/>
</dbReference>
<keyword evidence="7" id="KW-0460">Magnesium</keyword>
<dbReference type="InterPro" id="IPR036425">
    <property type="entry name" value="MoaB/Mog-like_dom_sf"/>
</dbReference>
<dbReference type="SMART" id="SM00852">
    <property type="entry name" value="MoCF_biosynth"/>
    <property type="match status" value="1"/>
</dbReference>
<comment type="similarity">
    <text evidence="3 7">Belongs to the MoeA family.</text>
</comment>
<gene>
    <name evidence="9" type="ORF">E6C64_18275</name>
</gene>
<dbReference type="SUPFAM" id="SSF63882">
    <property type="entry name" value="MoeA N-terminal region -like"/>
    <property type="match status" value="1"/>
</dbReference>
<keyword evidence="7 9" id="KW-0808">Transferase</keyword>
<keyword evidence="4 7" id="KW-0500">Molybdenum</keyword>
<dbReference type="AlphaFoldDB" id="A0A4S4FI30"/>
<protein>
    <recommendedName>
        <fullName evidence="7">Molybdopterin molybdenumtransferase</fullName>
        <ecNumber evidence="7">2.10.1.1</ecNumber>
    </recommendedName>
</protein>
<dbReference type="Pfam" id="PF03454">
    <property type="entry name" value="MoeA_C"/>
    <property type="match status" value="1"/>
</dbReference>
<dbReference type="Pfam" id="PF03453">
    <property type="entry name" value="MoeA_N"/>
    <property type="match status" value="1"/>
</dbReference>
<evidence type="ECO:0000256" key="6">
    <source>
        <dbReference type="ARBA" id="ARBA00047317"/>
    </source>
</evidence>
<evidence type="ECO:0000256" key="3">
    <source>
        <dbReference type="ARBA" id="ARBA00010763"/>
    </source>
</evidence>
<reference evidence="9 10" key="1">
    <citation type="submission" date="2019-04" db="EMBL/GenBank/DDBJ databases">
        <authorList>
            <person name="Jiang L."/>
        </authorList>
    </citation>
    <scope>NUCLEOTIDE SEQUENCE [LARGE SCALE GENOMIC DNA]</scope>
    <source>
        <strain evidence="9 10">YIM 131853</strain>
    </source>
</reference>